<organism evidence="2 3">
    <name type="scientific">Priestia megaterium Q3</name>
    <dbReference type="NCBI Taxonomy" id="1452722"/>
    <lineage>
        <taxon>Bacteria</taxon>
        <taxon>Bacillati</taxon>
        <taxon>Bacillota</taxon>
        <taxon>Bacilli</taxon>
        <taxon>Bacillales</taxon>
        <taxon>Bacillaceae</taxon>
        <taxon>Priestia</taxon>
    </lineage>
</organism>
<dbReference type="AlphaFoldDB" id="A0A806TKM9"/>
<dbReference type="SUPFAM" id="SSF53448">
    <property type="entry name" value="Nucleotide-diphospho-sugar transferases"/>
    <property type="match status" value="2"/>
</dbReference>
<dbReference type="EMBL" id="CP010586">
    <property type="protein sequence ID" value="AKP78884.1"/>
    <property type="molecule type" value="Genomic_DNA"/>
</dbReference>
<gene>
    <name evidence="2" type="primary">gpgS</name>
    <name evidence="2" type="ORF">AS52_03923</name>
</gene>
<dbReference type="CDD" id="cd04179">
    <property type="entry name" value="DPM_DPG-synthase_like"/>
    <property type="match status" value="1"/>
</dbReference>
<name>A0A806TKM9_PRIMG</name>
<evidence type="ECO:0000259" key="1">
    <source>
        <dbReference type="Pfam" id="PF00535"/>
    </source>
</evidence>
<sequence>MKPLNCSVVLFLGVISMKTLSVVLPVYNEEETLKSVLKQIKKVNVLEIIIVANGCTDASVKIAKEEGCTVKVIEKRMSPHEARMEGAKAAKGDAVLFVDGDIILSSSEIERFVQALLFGHSDVVLNKWEKTKMNTFNRSELTWSTVLHHALGKPHRANACLKAPYGVLVSVLKNHWELPPLSLFVTFLTQYRVSSHITIETQGKGSFRPFDRPLRSRERIQSYQQLLQTYYTLASNRKRRVDMLAQPLPVVEHGWGKLSSFYGGKQLSVIVPVCNEEGTIKQVIAEARKLEPLEIIVVINGSTDQSEAYAKEQGVKTIVYDERLGHDCGRAAGALAATGDILLFIDGDFVLSAQELYPFASAVASGVDVALNVCEDEAKLTHVVQGWKYVLNETVGRKDLLMSSMTAVPHAISRECLQKIGAESLVMPPFAQVKAIIENFHVQAVHHVDVNKFNRFRYSEHLSLKSHSPTAELIVHDHIFAFLSYLQRD</sequence>
<proteinExistence type="predicted"/>
<evidence type="ECO:0000313" key="3">
    <source>
        <dbReference type="Proteomes" id="UP000036410"/>
    </source>
</evidence>
<dbReference type="GO" id="GO:0016757">
    <property type="term" value="F:glycosyltransferase activity"/>
    <property type="evidence" value="ECO:0007669"/>
    <property type="project" value="UniProtKB-KW"/>
</dbReference>
<dbReference type="PANTHER" id="PTHR48090:SF7">
    <property type="entry name" value="RFBJ PROTEIN"/>
    <property type="match status" value="1"/>
</dbReference>
<dbReference type="InterPro" id="IPR001173">
    <property type="entry name" value="Glyco_trans_2-like"/>
</dbReference>
<dbReference type="InterPro" id="IPR029044">
    <property type="entry name" value="Nucleotide-diphossugar_trans"/>
</dbReference>
<dbReference type="InterPro" id="IPR050256">
    <property type="entry name" value="Glycosyltransferase_2"/>
</dbReference>
<protein>
    <submittedName>
        <fullName evidence="2">Glucosyl-3-phosphoglycerate synthase</fullName>
        <ecNumber evidence="2">2.4.1.266</ecNumber>
    </submittedName>
</protein>
<feature type="domain" description="Glycosyltransferase 2-like" evidence="1">
    <location>
        <begin position="21"/>
        <end position="142"/>
    </location>
</feature>
<keyword evidence="2" id="KW-0328">Glycosyltransferase</keyword>
<feature type="domain" description="Glycosyltransferase 2-like" evidence="1">
    <location>
        <begin position="268"/>
        <end position="370"/>
    </location>
</feature>
<dbReference type="PANTHER" id="PTHR48090">
    <property type="entry name" value="UNDECAPRENYL-PHOSPHATE 4-DEOXY-4-FORMAMIDO-L-ARABINOSE TRANSFERASE-RELATED"/>
    <property type="match status" value="1"/>
</dbReference>
<reference evidence="2 3" key="1">
    <citation type="submission" date="2015-01" db="EMBL/GenBank/DDBJ databases">
        <title>Genome sequence of bacillus megaterium Q3.</title>
        <authorList>
            <person name="Wang Y."/>
            <person name="Luo K."/>
            <person name="Bai L."/>
            <person name="Luo F."/>
        </authorList>
    </citation>
    <scope>NUCLEOTIDE SEQUENCE [LARGE SCALE GENOMIC DNA]</scope>
    <source>
        <strain evidence="2 3">Q3</strain>
    </source>
</reference>
<dbReference type="EC" id="2.4.1.266" evidence="2"/>
<dbReference type="Gene3D" id="3.90.550.10">
    <property type="entry name" value="Spore Coat Polysaccharide Biosynthesis Protein SpsA, Chain A"/>
    <property type="match status" value="2"/>
</dbReference>
<dbReference type="Proteomes" id="UP000036410">
    <property type="component" value="Chromosome"/>
</dbReference>
<evidence type="ECO:0000313" key="2">
    <source>
        <dbReference type="EMBL" id="AKP78884.1"/>
    </source>
</evidence>
<keyword evidence="2" id="KW-0808">Transferase</keyword>
<dbReference type="Pfam" id="PF00535">
    <property type="entry name" value="Glycos_transf_2"/>
    <property type="match status" value="2"/>
</dbReference>
<accession>A0A806TKM9</accession>